<dbReference type="RefSeq" id="WP_041062505.1">
    <property type="nucleotide sequence ID" value="NZ_JXAL01000016.1"/>
</dbReference>
<sequence>MLSTNEKHKKRKEEIQYIYELLQACLEEEGYVIPFQKYADGNYKAFNLPLRNSIYTNGEKLFIKIQWD</sequence>
<dbReference type="Proteomes" id="UP000054526">
    <property type="component" value="Unassembled WGS sequence"/>
</dbReference>
<gene>
    <name evidence="1" type="ORF">SD71_10595</name>
</gene>
<keyword evidence="2" id="KW-1185">Reference proteome</keyword>
<evidence type="ECO:0000313" key="1">
    <source>
        <dbReference type="EMBL" id="KIL35838.1"/>
    </source>
</evidence>
<evidence type="ECO:0000313" key="2">
    <source>
        <dbReference type="Proteomes" id="UP000054526"/>
    </source>
</evidence>
<organism evidence="1 2">
    <name type="scientific">Cohnella kolymensis</name>
    <dbReference type="NCBI Taxonomy" id="1590652"/>
    <lineage>
        <taxon>Bacteria</taxon>
        <taxon>Bacillati</taxon>
        <taxon>Bacillota</taxon>
        <taxon>Bacilli</taxon>
        <taxon>Bacillales</taxon>
        <taxon>Paenibacillaceae</taxon>
        <taxon>Cohnella</taxon>
    </lineage>
</organism>
<protein>
    <submittedName>
        <fullName evidence="1">Uncharacterized protein</fullName>
    </submittedName>
</protein>
<comment type="caution">
    <text evidence="1">The sequence shown here is derived from an EMBL/GenBank/DDBJ whole genome shotgun (WGS) entry which is preliminary data.</text>
</comment>
<reference evidence="1 2" key="1">
    <citation type="submission" date="2014-12" db="EMBL/GenBank/DDBJ databases">
        <title>Draft genome sequence of Cohnella kolymensis strain B-2846.</title>
        <authorList>
            <person name="Karlyshev A.V."/>
            <person name="Kudryashova E.B."/>
        </authorList>
    </citation>
    <scope>NUCLEOTIDE SEQUENCE [LARGE SCALE GENOMIC DNA]</scope>
    <source>
        <strain evidence="1 2">VKM B-2846</strain>
    </source>
</reference>
<proteinExistence type="predicted"/>
<dbReference type="EMBL" id="JXAL01000016">
    <property type="protein sequence ID" value="KIL35838.1"/>
    <property type="molecule type" value="Genomic_DNA"/>
</dbReference>
<accession>A0ABR5A5A7</accession>
<name>A0ABR5A5A7_9BACL</name>